<evidence type="ECO:0000313" key="2">
    <source>
        <dbReference type="EMBL" id="TWB46016.1"/>
    </source>
</evidence>
<gene>
    <name evidence="2" type="ORF">FBZ90_101351</name>
</gene>
<comment type="caution">
    <text evidence="2">The sequence shown here is derived from an EMBL/GenBank/DDBJ whole genome shotgun (WGS) entry which is preliminary data.</text>
</comment>
<dbReference type="Pfam" id="PF08896">
    <property type="entry name" value="DUF1842"/>
    <property type="match status" value="1"/>
</dbReference>
<protein>
    <submittedName>
        <fullName evidence="2">Uncharacterized protein DUF1842</fullName>
    </submittedName>
</protein>
<sequence length="140" mass="15130">MSTTDVKQLAGLFHLTLHSGGAPGAPTDTLNLTVYTPKREVTGYSLVTQATNPPLHVASHVTGTLIYETVTGPGSKIRIDLNGWPEIHWPPQGGIGPVIPQNYKAILVLEPNYASGVIRYEYRTDLSGPWHVVEQPVHAA</sequence>
<dbReference type="Proteomes" id="UP000315751">
    <property type="component" value="Unassembled WGS sequence"/>
</dbReference>
<keyword evidence="3" id="KW-1185">Reference proteome</keyword>
<proteinExistence type="predicted"/>
<name>A0A560HHT7_9PROT</name>
<feature type="domain" description="DUF1842" evidence="1">
    <location>
        <begin position="11"/>
        <end position="125"/>
    </location>
</feature>
<reference evidence="2 3" key="1">
    <citation type="submission" date="2019-06" db="EMBL/GenBank/DDBJ databases">
        <title>Genomic Encyclopedia of Type Strains, Phase IV (KMG-V): Genome sequencing to study the core and pangenomes of soil and plant-associated prokaryotes.</title>
        <authorList>
            <person name="Whitman W."/>
        </authorList>
    </citation>
    <scope>NUCLEOTIDE SEQUENCE [LARGE SCALE GENOMIC DNA]</scope>
    <source>
        <strain evidence="2 3">BR 11622</strain>
    </source>
</reference>
<dbReference type="AlphaFoldDB" id="A0A560HHT7"/>
<evidence type="ECO:0000259" key="1">
    <source>
        <dbReference type="Pfam" id="PF08896"/>
    </source>
</evidence>
<accession>A0A560HHT7</accession>
<dbReference type="InterPro" id="IPR014992">
    <property type="entry name" value="DUF1842"/>
</dbReference>
<dbReference type="OrthoDB" id="1491780at2"/>
<evidence type="ECO:0000313" key="3">
    <source>
        <dbReference type="Proteomes" id="UP000315751"/>
    </source>
</evidence>
<dbReference type="EMBL" id="VITR01000001">
    <property type="protein sequence ID" value="TWB46016.1"/>
    <property type="molecule type" value="Genomic_DNA"/>
</dbReference>
<dbReference type="RefSeq" id="WP_145729304.1">
    <property type="nucleotide sequence ID" value="NZ_VITR01000001.1"/>
</dbReference>
<organism evidence="2 3">
    <name type="scientific">Nitrospirillum amazonense</name>
    <dbReference type="NCBI Taxonomy" id="28077"/>
    <lineage>
        <taxon>Bacteria</taxon>
        <taxon>Pseudomonadati</taxon>
        <taxon>Pseudomonadota</taxon>
        <taxon>Alphaproteobacteria</taxon>
        <taxon>Rhodospirillales</taxon>
        <taxon>Azospirillaceae</taxon>
        <taxon>Nitrospirillum</taxon>
    </lineage>
</organism>